<reference evidence="1 4" key="3">
    <citation type="journal article" date="2017" name="Nat. Microbiol.">
        <title>Natural product diversity associated with the nematode symbionts Photorhabdus and Xenorhabdus.</title>
        <authorList>
            <person name="Tobias N.J."/>
            <person name="Wolff H."/>
            <person name="Djahanschiri B."/>
            <person name="Grundmann F."/>
            <person name="Kronenwerth M."/>
            <person name="Shi Y.M."/>
            <person name="Simonyi S."/>
            <person name="Grun P."/>
            <person name="Shapiro-Ilan D."/>
            <person name="Pidot S.J."/>
            <person name="Stinear T.P."/>
            <person name="Ebersberger I."/>
            <person name="Bode H.B."/>
        </authorList>
    </citation>
    <scope>NUCLEOTIDE SEQUENCE [LARGE SCALE GENOMIC DNA]</scope>
    <source>
        <strain evidence="1 4">DSM 16336</strain>
    </source>
</reference>
<accession>A0A1N6MWZ4</accession>
<dbReference type="Proteomes" id="UP000224871">
    <property type="component" value="Unassembled WGS sequence"/>
</dbReference>
<protein>
    <submittedName>
        <fullName evidence="2">Uncharacterized protein</fullName>
    </submittedName>
</protein>
<evidence type="ECO:0000313" key="1">
    <source>
        <dbReference type="EMBL" id="PHM33303.1"/>
    </source>
</evidence>
<dbReference type="OrthoDB" id="8611678at2"/>
<dbReference type="AlphaFoldDB" id="A0A1N6MWZ4"/>
<reference evidence="3" key="1">
    <citation type="submission" date="2016-12" db="EMBL/GenBank/DDBJ databases">
        <authorList>
            <person name="Gaudriault S."/>
        </authorList>
    </citation>
    <scope>NUCLEOTIDE SEQUENCE [LARGE SCALE GENOMIC DNA]</scope>
    <source>
        <strain evidence="3">HGB1681 (deposited as PTA-6826 in the American Type Culture Collection)</strain>
    </source>
</reference>
<gene>
    <name evidence="1" type="ORF">Xinn_02560</name>
    <name evidence="2" type="ORF">XIS1_1800017</name>
</gene>
<organism evidence="2 3">
    <name type="scientific">Xenorhabdus innexi</name>
    <dbReference type="NCBI Taxonomy" id="290109"/>
    <lineage>
        <taxon>Bacteria</taxon>
        <taxon>Pseudomonadati</taxon>
        <taxon>Pseudomonadota</taxon>
        <taxon>Gammaproteobacteria</taxon>
        <taxon>Enterobacterales</taxon>
        <taxon>Morganellaceae</taxon>
        <taxon>Xenorhabdus</taxon>
    </lineage>
</organism>
<proteinExistence type="predicted"/>
<keyword evidence="4" id="KW-1185">Reference proteome</keyword>
<dbReference type="RefSeq" id="WP_086956781.1">
    <property type="nucleotide sequence ID" value="NZ_CAWNQC010000228.1"/>
</dbReference>
<evidence type="ECO:0000313" key="2">
    <source>
        <dbReference type="EMBL" id="SIP73294.1"/>
    </source>
</evidence>
<dbReference type="EMBL" id="NIBU01000031">
    <property type="protein sequence ID" value="PHM33303.1"/>
    <property type="molecule type" value="Genomic_DNA"/>
</dbReference>
<evidence type="ECO:0000313" key="3">
    <source>
        <dbReference type="Proteomes" id="UP000196435"/>
    </source>
</evidence>
<dbReference type="EMBL" id="FTLG01000091">
    <property type="protein sequence ID" value="SIP73294.1"/>
    <property type="molecule type" value="Genomic_DNA"/>
</dbReference>
<name>A0A1N6MWZ4_9GAMM</name>
<reference evidence="2" key="2">
    <citation type="submission" date="2016-12" db="EMBL/GenBank/DDBJ databases">
        <authorList>
            <person name="Song W.-J."/>
            <person name="Kurnit D.M."/>
        </authorList>
    </citation>
    <scope>NUCLEOTIDE SEQUENCE [LARGE SCALE GENOMIC DNA]</scope>
    <source>
        <strain evidence="2">HGB1681</strain>
    </source>
</reference>
<sequence length="129" mass="15307">MTKHIHADLMTQYATIAQTSSSPWEHFQYREYQDDEWSDCRGPVEFWFDHDYRLKPFRIGEYDVPEPVRKPLENDQEYYYPVISGVAFCGHIYWAGDNLDKDRLQRGLIHLTQEAAELHAKALISLTQR</sequence>
<dbReference type="Proteomes" id="UP000196435">
    <property type="component" value="Unassembled WGS sequence"/>
</dbReference>
<evidence type="ECO:0000313" key="4">
    <source>
        <dbReference type="Proteomes" id="UP000224871"/>
    </source>
</evidence>